<keyword evidence="6 11" id="KW-0472">Membrane</keyword>
<evidence type="ECO:0000256" key="11">
    <source>
        <dbReference type="SAM" id="Phobius"/>
    </source>
</evidence>
<keyword evidence="7" id="KW-1015">Disulfide bond</keyword>
<dbReference type="InterPro" id="IPR013783">
    <property type="entry name" value="Ig-like_fold"/>
</dbReference>
<dbReference type="Proteomes" id="UP001152803">
    <property type="component" value="Unassembled WGS sequence"/>
</dbReference>
<comment type="similarity">
    <text evidence="2">Belongs to the myelin P0 protein family.</text>
</comment>
<evidence type="ECO:0000256" key="8">
    <source>
        <dbReference type="ARBA" id="ARBA00023180"/>
    </source>
</evidence>
<sequence>MEEILPFTFALLVVLAGSGVFQVNGMTVYTPEELEAVNGTDVKLKCTFQSTAAISPSVANVVWTFRPLDGGSEESVFYFQNKAYPPSNGRFKGLVVWAGDIAGGDASILLRNVKFTFNGTFSCQVKNPPDVHGLAGDLLLKVVRTASISEITILASAVGGAIGLVLIILAIFVLFKYCRRRSLERELEMSQWDRKDPTVCDPEDTLPLNSIEEVVNYSSDEASIREINSKEDEKKSLEAMAEDTADTVSINSDIIPAKDDTYIIAVTTDADAILAMNDTDVIPEEGLKHPSGKNKEATEKTEPEEEVPTTKGDPL</sequence>
<keyword evidence="15" id="KW-1185">Reference proteome</keyword>
<evidence type="ECO:0000313" key="15">
    <source>
        <dbReference type="Proteomes" id="UP001152803"/>
    </source>
</evidence>
<keyword evidence="3 11" id="KW-0812">Transmembrane</keyword>
<keyword evidence="5 11" id="KW-1133">Transmembrane helix</keyword>
<evidence type="ECO:0000256" key="4">
    <source>
        <dbReference type="ARBA" id="ARBA00022729"/>
    </source>
</evidence>
<dbReference type="OrthoDB" id="8916449at2759"/>
<name>A0A9Q1DNT1_CONCO</name>
<dbReference type="InterPro" id="IPR036179">
    <property type="entry name" value="Ig-like_dom_sf"/>
</dbReference>
<feature type="signal peptide" evidence="12">
    <location>
        <begin position="1"/>
        <end position="25"/>
    </location>
</feature>
<keyword evidence="4 12" id="KW-0732">Signal</keyword>
<dbReference type="FunFam" id="2.60.40.10:FF:000193">
    <property type="entry name" value="Myelin protein zero-like 1 like"/>
    <property type="match status" value="1"/>
</dbReference>
<comment type="subcellular location">
    <subcellularLocation>
        <location evidence="1">Membrane</location>
        <topology evidence="1">Single-pass type I membrane protein</topology>
    </subcellularLocation>
</comment>
<feature type="chain" id="PRO_5040320487" description="Ig-like domain-containing protein" evidence="12">
    <location>
        <begin position="26"/>
        <end position="315"/>
    </location>
</feature>
<proteinExistence type="inferred from homology"/>
<dbReference type="Pfam" id="PF07686">
    <property type="entry name" value="V-set"/>
    <property type="match status" value="1"/>
</dbReference>
<accession>A0A9Q1DNT1</accession>
<dbReference type="PANTHER" id="PTHR13869">
    <property type="entry name" value="MYELIN P0 RELATED"/>
    <property type="match status" value="1"/>
</dbReference>
<dbReference type="SMART" id="SM00409">
    <property type="entry name" value="IG"/>
    <property type="match status" value="1"/>
</dbReference>
<evidence type="ECO:0000256" key="6">
    <source>
        <dbReference type="ARBA" id="ARBA00023136"/>
    </source>
</evidence>
<organism evidence="14 15">
    <name type="scientific">Conger conger</name>
    <name type="common">Conger eel</name>
    <name type="synonym">Muraena conger</name>
    <dbReference type="NCBI Taxonomy" id="82655"/>
    <lineage>
        <taxon>Eukaryota</taxon>
        <taxon>Metazoa</taxon>
        <taxon>Chordata</taxon>
        <taxon>Craniata</taxon>
        <taxon>Vertebrata</taxon>
        <taxon>Euteleostomi</taxon>
        <taxon>Actinopterygii</taxon>
        <taxon>Neopterygii</taxon>
        <taxon>Teleostei</taxon>
        <taxon>Anguilliformes</taxon>
        <taxon>Congridae</taxon>
        <taxon>Conger</taxon>
    </lineage>
</organism>
<evidence type="ECO:0000313" key="14">
    <source>
        <dbReference type="EMBL" id="KAJ8275874.1"/>
    </source>
</evidence>
<dbReference type="EMBL" id="JAFJMO010000005">
    <property type="protein sequence ID" value="KAJ8275874.1"/>
    <property type="molecule type" value="Genomic_DNA"/>
</dbReference>
<dbReference type="GO" id="GO:0098609">
    <property type="term" value="P:cell-cell adhesion"/>
    <property type="evidence" value="ECO:0007669"/>
    <property type="project" value="TreeGrafter"/>
</dbReference>
<keyword evidence="9" id="KW-0393">Immunoglobulin domain</keyword>
<dbReference type="InterPro" id="IPR007110">
    <property type="entry name" value="Ig-like_dom"/>
</dbReference>
<evidence type="ECO:0000256" key="2">
    <source>
        <dbReference type="ARBA" id="ARBA00007180"/>
    </source>
</evidence>
<feature type="region of interest" description="Disordered" evidence="10">
    <location>
        <begin position="283"/>
        <end position="315"/>
    </location>
</feature>
<comment type="caution">
    <text evidence="14">The sequence shown here is derived from an EMBL/GenBank/DDBJ whole genome shotgun (WGS) entry which is preliminary data.</text>
</comment>
<evidence type="ECO:0000259" key="13">
    <source>
        <dbReference type="PROSITE" id="PS50835"/>
    </source>
</evidence>
<dbReference type="InterPro" id="IPR000920">
    <property type="entry name" value="Myelin_P0-rel"/>
</dbReference>
<evidence type="ECO:0000256" key="3">
    <source>
        <dbReference type="ARBA" id="ARBA00022692"/>
    </source>
</evidence>
<dbReference type="GO" id="GO:0005886">
    <property type="term" value="C:plasma membrane"/>
    <property type="evidence" value="ECO:0007669"/>
    <property type="project" value="TreeGrafter"/>
</dbReference>
<evidence type="ECO:0000256" key="10">
    <source>
        <dbReference type="SAM" id="MobiDB-lite"/>
    </source>
</evidence>
<feature type="transmembrane region" description="Helical" evidence="11">
    <location>
        <begin position="153"/>
        <end position="175"/>
    </location>
</feature>
<evidence type="ECO:0000256" key="5">
    <source>
        <dbReference type="ARBA" id="ARBA00022989"/>
    </source>
</evidence>
<feature type="domain" description="Ig-like" evidence="13">
    <location>
        <begin position="6"/>
        <end position="127"/>
    </location>
</feature>
<evidence type="ECO:0000256" key="9">
    <source>
        <dbReference type="ARBA" id="ARBA00023319"/>
    </source>
</evidence>
<dbReference type="InterPro" id="IPR013106">
    <property type="entry name" value="Ig_V-set"/>
</dbReference>
<protein>
    <recommendedName>
        <fullName evidence="13">Ig-like domain-containing protein</fullName>
    </recommendedName>
</protein>
<dbReference type="AlphaFoldDB" id="A0A9Q1DNT1"/>
<dbReference type="InterPro" id="IPR003599">
    <property type="entry name" value="Ig_sub"/>
</dbReference>
<feature type="compositionally biased region" description="Basic and acidic residues" evidence="10">
    <location>
        <begin position="285"/>
        <end position="301"/>
    </location>
</feature>
<dbReference type="PROSITE" id="PS50835">
    <property type="entry name" value="IG_LIKE"/>
    <property type="match status" value="1"/>
</dbReference>
<dbReference type="SUPFAM" id="SSF48726">
    <property type="entry name" value="Immunoglobulin"/>
    <property type="match status" value="1"/>
</dbReference>
<dbReference type="Gene3D" id="2.60.40.10">
    <property type="entry name" value="Immunoglobulins"/>
    <property type="match status" value="1"/>
</dbReference>
<reference evidence="14" key="1">
    <citation type="journal article" date="2023" name="Science">
        <title>Genome structures resolve the early diversification of teleost fishes.</title>
        <authorList>
            <person name="Parey E."/>
            <person name="Louis A."/>
            <person name="Montfort J."/>
            <person name="Bouchez O."/>
            <person name="Roques C."/>
            <person name="Iampietro C."/>
            <person name="Lluch J."/>
            <person name="Castinel A."/>
            <person name="Donnadieu C."/>
            <person name="Desvignes T."/>
            <person name="Floi Bucao C."/>
            <person name="Jouanno E."/>
            <person name="Wen M."/>
            <person name="Mejri S."/>
            <person name="Dirks R."/>
            <person name="Jansen H."/>
            <person name="Henkel C."/>
            <person name="Chen W.J."/>
            <person name="Zahm M."/>
            <person name="Cabau C."/>
            <person name="Klopp C."/>
            <person name="Thompson A.W."/>
            <person name="Robinson-Rechavi M."/>
            <person name="Braasch I."/>
            <person name="Lecointre G."/>
            <person name="Bobe J."/>
            <person name="Postlethwait J.H."/>
            <person name="Berthelot C."/>
            <person name="Roest Crollius H."/>
            <person name="Guiguen Y."/>
        </authorList>
    </citation>
    <scope>NUCLEOTIDE SEQUENCE</scope>
    <source>
        <strain evidence="14">Concon-B</strain>
    </source>
</reference>
<evidence type="ECO:0000256" key="7">
    <source>
        <dbReference type="ARBA" id="ARBA00023157"/>
    </source>
</evidence>
<gene>
    <name evidence="14" type="ORF">COCON_G00076260</name>
</gene>
<evidence type="ECO:0000256" key="1">
    <source>
        <dbReference type="ARBA" id="ARBA00004479"/>
    </source>
</evidence>
<dbReference type="PRINTS" id="PR00213">
    <property type="entry name" value="MYELINP0"/>
</dbReference>
<evidence type="ECO:0000256" key="12">
    <source>
        <dbReference type="SAM" id="SignalP"/>
    </source>
</evidence>
<keyword evidence="8" id="KW-0325">Glycoprotein</keyword>
<dbReference type="PANTHER" id="PTHR13869:SF21">
    <property type="entry name" value="MYELIN PROTEIN ZERO-LIKE PROTEIN 2"/>
    <property type="match status" value="1"/>
</dbReference>